<evidence type="ECO:0000313" key="2">
    <source>
        <dbReference type="Proteomes" id="UP000034894"/>
    </source>
</evidence>
<gene>
    <name evidence="1" type="ORF">UV73_C0013G0013</name>
</gene>
<evidence type="ECO:0000313" key="1">
    <source>
        <dbReference type="EMBL" id="KKS95868.1"/>
    </source>
</evidence>
<dbReference type="AlphaFoldDB" id="A0A0G1GA67"/>
<dbReference type="Proteomes" id="UP000034894">
    <property type="component" value="Unassembled WGS sequence"/>
</dbReference>
<dbReference type="EMBL" id="LCFP01000013">
    <property type="protein sequence ID" value="KKS95868.1"/>
    <property type="molecule type" value="Genomic_DNA"/>
</dbReference>
<comment type="caution">
    <text evidence="1">The sequence shown here is derived from an EMBL/GenBank/DDBJ whole genome shotgun (WGS) entry which is preliminary data.</text>
</comment>
<reference evidence="1 2" key="1">
    <citation type="journal article" date="2015" name="Nature">
        <title>rRNA introns, odd ribosomes, and small enigmatic genomes across a large radiation of phyla.</title>
        <authorList>
            <person name="Brown C.T."/>
            <person name="Hug L.A."/>
            <person name="Thomas B.C."/>
            <person name="Sharon I."/>
            <person name="Castelle C.J."/>
            <person name="Singh A."/>
            <person name="Wilkins M.J."/>
            <person name="Williams K.H."/>
            <person name="Banfield J.F."/>
        </authorList>
    </citation>
    <scope>NUCLEOTIDE SEQUENCE [LARGE SCALE GENOMIC DNA]</scope>
</reference>
<proteinExistence type="predicted"/>
<dbReference type="STRING" id="1618443.UV73_C0013G0013"/>
<accession>A0A0G1GA67</accession>
<protein>
    <submittedName>
        <fullName evidence="1">Uncharacterized protein</fullName>
    </submittedName>
</protein>
<name>A0A0G1GA67_9BACT</name>
<sequence>MKGGDFFMTVQQWNDHKQHMDEHITWPANKEEIVAACKGMDVEKEVLEEVKTKLSDGNRKYTKEEIKSMLVM</sequence>
<organism evidence="1 2">
    <name type="scientific">Candidatus Gottesmanbacteria bacterium GW2011_GWA2_43_14</name>
    <dbReference type="NCBI Taxonomy" id="1618443"/>
    <lineage>
        <taxon>Bacteria</taxon>
        <taxon>Candidatus Gottesmaniibacteriota</taxon>
    </lineage>
</organism>